<evidence type="ECO:0000313" key="12">
    <source>
        <dbReference type="Proteomes" id="UP000252008"/>
    </source>
</evidence>
<dbReference type="RefSeq" id="WP_083145687.1">
    <property type="nucleotide sequence ID" value="NZ_MVID01000025.1"/>
</dbReference>
<dbReference type="SMART" id="SM00382">
    <property type="entry name" value="AAA"/>
    <property type="match status" value="1"/>
</dbReference>
<keyword evidence="2" id="KW-0813">Transport</keyword>
<keyword evidence="12" id="KW-1185">Reference proteome</keyword>
<keyword evidence="4" id="KW-0547">Nucleotide-binding</keyword>
<evidence type="ECO:0000256" key="7">
    <source>
        <dbReference type="ARBA" id="ARBA00038850"/>
    </source>
</evidence>
<dbReference type="GO" id="GO:0005886">
    <property type="term" value="C:plasma membrane"/>
    <property type="evidence" value="ECO:0007669"/>
    <property type="project" value="UniProtKB-SubCell"/>
</dbReference>
<dbReference type="GO" id="GO:0015426">
    <property type="term" value="F:ATPase-coupled polar amino acid-transporter activity"/>
    <property type="evidence" value="ECO:0007669"/>
    <property type="project" value="UniProtKB-EC"/>
</dbReference>
<dbReference type="CDD" id="cd03262">
    <property type="entry name" value="ABC_HisP_GlnQ"/>
    <property type="match status" value="1"/>
</dbReference>
<keyword evidence="6" id="KW-0472">Membrane</keyword>
<proteinExistence type="predicted"/>
<gene>
    <name evidence="11" type="ORF">MPP7335_03121</name>
</gene>
<evidence type="ECO:0000256" key="5">
    <source>
        <dbReference type="ARBA" id="ARBA00022840"/>
    </source>
</evidence>
<dbReference type="InterPro" id="IPR003439">
    <property type="entry name" value="ABC_transporter-like_ATP-bd"/>
</dbReference>
<dbReference type="Proteomes" id="UP000252008">
    <property type="component" value="Unassembled WGS sequence"/>
</dbReference>
<evidence type="ECO:0000256" key="4">
    <source>
        <dbReference type="ARBA" id="ARBA00022741"/>
    </source>
</evidence>
<dbReference type="InterPro" id="IPR027417">
    <property type="entry name" value="P-loop_NTPase"/>
</dbReference>
<evidence type="ECO:0000256" key="9">
    <source>
        <dbReference type="SAM" id="MobiDB-lite"/>
    </source>
</evidence>
<dbReference type="EC" id="7.4.2.1" evidence="7"/>
<reference evidence="11 12" key="1">
    <citation type="submission" date="2018-05" db="EMBL/GenBank/DDBJ databases">
        <authorList>
            <consortium name="IHU Genomes"/>
        </authorList>
    </citation>
    <scope>NUCLEOTIDE SEQUENCE [LARGE SCALE GENOMIC DNA]</scope>
    <source>
        <strain evidence="11 12">P7335</strain>
    </source>
</reference>
<protein>
    <recommendedName>
        <fullName evidence="7">ABC-type polar-amino-acid transporter</fullName>
        <ecNumber evidence="7">7.4.2.1</ecNumber>
    </recommendedName>
</protein>
<dbReference type="PANTHER" id="PTHR43166">
    <property type="entry name" value="AMINO ACID IMPORT ATP-BINDING PROTEIN"/>
    <property type="match status" value="1"/>
</dbReference>
<dbReference type="InterPro" id="IPR030679">
    <property type="entry name" value="ABC_ATPase_HisP-typ"/>
</dbReference>
<comment type="subcellular location">
    <subcellularLocation>
        <location evidence="1">Cell membrane</location>
        <topology evidence="1">Peripheral membrane protein</topology>
    </subcellularLocation>
</comment>
<keyword evidence="3" id="KW-1003">Cell membrane</keyword>
<evidence type="ECO:0000259" key="10">
    <source>
        <dbReference type="PROSITE" id="PS50893"/>
    </source>
</evidence>
<evidence type="ECO:0000256" key="6">
    <source>
        <dbReference type="ARBA" id="ARBA00023136"/>
    </source>
</evidence>
<dbReference type="InterPro" id="IPR050086">
    <property type="entry name" value="MetN_ABC_transporter-like"/>
</dbReference>
<organism evidence="11 12">
    <name type="scientific">Mycolicibacterium parafortuitum</name>
    <name type="common">Mycobacterium parafortuitum</name>
    <dbReference type="NCBI Taxonomy" id="39692"/>
    <lineage>
        <taxon>Bacteria</taxon>
        <taxon>Bacillati</taxon>
        <taxon>Actinomycetota</taxon>
        <taxon>Actinomycetes</taxon>
        <taxon>Mycobacteriales</taxon>
        <taxon>Mycobacteriaceae</taxon>
        <taxon>Mycolicibacterium</taxon>
    </lineage>
</organism>
<feature type="domain" description="ABC transporter" evidence="10">
    <location>
        <begin position="8"/>
        <end position="252"/>
    </location>
</feature>
<dbReference type="PROSITE" id="PS50893">
    <property type="entry name" value="ABC_TRANSPORTER_2"/>
    <property type="match status" value="1"/>
</dbReference>
<sequence>MTEPTIKVDIVGLHKTFGTTEVLKGIDLTVHNGEIVALMGPSGSGKSTLLRCVNQLVTPTAGQIYIDGELQGQQVRNGKLHRLKARSVARQRLGTGMVFQQFNLFGHLTALENVVMPQRTVLGRDADAARDRATAALHRVGVATRADAYPAQLSGGQQQRVAIARALAMDPTLMLFDEPTSALDPELVGEVLTVIGELAGTGMTMVIVTHEVGFAYEVSDRVVFMDDGRIVEQGPPQQVLDNPRHSRTQAFLRRHTEKSSPDVSTRASTHHRNER</sequence>
<dbReference type="InterPro" id="IPR017871">
    <property type="entry name" value="ABC_transporter-like_CS"/>
</dbReference>
<dbReference type="Pfam" id="PF00005">
    <property type="entry name" value="ABC_tran"/>
    <property type="match status" value="1"/>
</dbReference>
<evidence type="ECO:0000256" key="2">
    <source>
        <dbReference type="ARBA" id="ARBA00022448"/>
    </source>
</evidence>
<evidence type="ECO:0000256" key="1">
    <source>
        <dbReference type="ARBA" id="ARBA00004202"/>
    </source>
</evidence>
<feature type="region of interest" description="Disordered" evidence="9">
    <location>
        <begin position="253"/>
        <end position="275"/>
    </location>
</feature>
<evidence type="ECO:0000256" key="8">
    <source>
        <dbReference type="ARBA" id="ARBA00047624"/>
    </source>
</evidence>
<dbReference type="PIRSF" id="PIRSF039085">
    <property type="entry name" value="ABC_ATPase_HisP"/>
    <property type="match status" value="1"/>
</dbReference>
<dbReference type="EMBL" id="UEGS01000001">
    <property type="protein sequence ID" value="SRX81371.1"/>
    <property type="molecule type" value="Genomic_DNA"/>
</dbReference>
<comment type="catalytic activity">
    <reaction evidence="8">
        <text>a polar amino acid(out) + ATP + H2O = a polar amino acid(in) + ADP + phosphate + H(+)</text>
        <dbReference type="Rhea" id="RHEA:14673"/>
        <dbReference type="ChEBI" id="CHEBI:15377"/>
        <dbReference type="ChEBI" id="CHEBI:15378"/>
        <dbReference type="ChEBI" id="CHEBI:30616"/>
        <dbReference type="ChEBI" id="CHEBI:43474"/>
        <dbReference type="ChEBI" id="CHEBI:62031"/>
        <dbReference type="ChEBI" id="CHEBI:456216"/>
        <dbReference type="EC" id="7.4.2.1"/>
    </reaction>
    <physiologicalReaction direction="left-to-right" evidence="8">
        <dbReference type="Rhea" id="RHEA:14674"/>
    </physiologicalReaction>
</comment>
<evidence type="ECO:0000256" key="3">
    <source>
        <dbReference type="ARBA" id="ARBA00022475"/>
    </source>
</evidence>
<dbReference type="GO" id="GO:0016887">
    <property type="term" value="F:ATP hydrolysis activity"/>
    <property type="evidence" value="ECO:0007669"/>
    <property type="project" value="InterPro"/>
</dbReference>
<dbReference type="PANTHER" id="PTHR43166:SF35">
    <property type="entry name" value="L-CYSTINE IMPORT ATP-BINDING PROTEIN TCYN"/>
    <property type="match status" value="1"/>
</dbReference>
<dbReference type="PROSITE" id="PS00211">
    <property type="entry name" value="ABC_TRANSPORTER_1"/>
    <property type="match status" value="1"/>
</dbReference>
<dbReference type="SUPFAM" id="SSF52540">
    <property type="entry name" value="P-loop containing nucleoside triphosphate hydrolases"/>
    <property type="match status" value="1"/>
</dbReference>
<accession>A0A375YJT8</accession>
<dbReference type="GO" id="GO:0005524">
    <property type="term" value="F:ATP binding"/>
    <property type="evidence" value="ECO:0007669"/>
    <property type="project" value="UniProtKB-KW"/>
</dbReference>
<dbReference type="InterPro" id="IPR003593">
    <property type="entry name" value="AAA+_ATPase"/>
</dbReference>
<dbReference type="AlphaFoldDB" id="A0A375YJT8"/>
<evidence type="ECO:0000313" key="11">
    <source>
        <dbReference type="EMBL" id="SRX81371.1"/>
    </source>
</evidence>
<dbReference type="FunFam" id="3.40.50.300:FF:000020">
    <property type="entry name" value="Amino acid ABC transporter ATP-binding component"/>
    <property type="match status" value="1"/>
</dbReference>
<dbReference type="Gene3D" id="3.40.50.300">
    <property type="entry name" value="P-loop containing nucleotide triphosphate hydrolases"/>
    <property type="match status" value="1"/>
</dbReference>
<name>A0A375YJT8_MYCPF</name>
<keyword evidence="5" id="KW-0067">ATP-binding</keyword>